<dbReference type="InterPro" id="IPR000424">
    <property type="entry name" value="Primosome_PriB/ssb"/>
</dbReference>
<evidence type="ECO:0000256" key="2">
    <source>
        <dbReference type="HAMAP-Rule" id="MF_00984"/>
    </source>
</evidence>
<evidence type="ECO:0000313" key="4">
    <source>
        <dbReference type="EMBL" id="MEU3710729.1"/>
    </source>
</evidence>
<dbReference type="HAMAP" id="MF_00984">
    <property type="entry name" value="SSB"/>
    <property type="match status" value="1"/>
</dbReference>
<proteinExistence type="inferred from homology"/>
<dbReference type="CDD" id="cd04496">
    <property type="entry name" value="SSB_OBF"/>
    <property type="match status" value="1"/>
</dbReference>
<name>A0ABV2YYB1_9ACTN</name>
<accession>A0ABV2YYB1</accession>
<feature type="compositionally biased region" description="Gly residues" evidence="3">
    <location>
        <begin position="186"/>
        <end position="195"/>
    </location>
</feature>
<dbReference type="EMBL" id="JBEZVI010000007">
    <property type="protein sequence ID" value="MEU3710729.1"/>
    <property type="molecule type" value="Genomic_DNA"/>
</dbReference>
<gene>
    <name evidence="4" type="ORF">AB0E61_11615</name>
</gene>
<protein>
    <recommendedName>
        <fullName evidence="2">Single-stranded DNA-binding protein</fullName>
        <shortName evidence="2">SSB</shortName>
    </recommendedName>
</protein>
<sequence>MNDTMVTLVGNAATAVEHRTTPTGVPVVRFRLAATPRRWDRARERWMDGDTSFFTVKAWRALADHVAASVTVGEPLLVQGRLRVREGEQPADRGGQRWLAAEVEAVAIGHDLTRGTAAFRRAAPRPRPEPQPGEGGTRGSELAPDWSTGGGAGAWGKAEPTASGAPSGAPVVTPTGMSVPSPSVAGGSGGGGSGGAAEVAARAGGGTAAGADADAADAGAADAEALEGVGAG</sequence>
<reference evidence="4 5" key="1">
    <citation type="submission" date="2024-06" db="EMBL/GenBank/DDBJ databases">
        <title>The Natural Products Discovery Center: Release of the First 8490 Sequenced Strains for Exploring Actinobacteria Biosynthetic Diversity.</title>
        <authorList>
            <person name="Kalkreuter E."/>
            <person name="Kautsar S.A."/>
            <person name="Yang D."/>
            <person name="Bader C.D."/>
            <person name="Teijaro C.N."/>
            <person name="Fluegel L."/>
            <person name="Davis C.M."/>
            <person name="Simpson J.R."/>
            <person name="Lauterbach L."/>
            <person name="Steele A.D."/>
            <person name="Gui C."/>
            <person name="Meng S."/>
            <person name="Li G."/>
            <person name="Viehrig K."/>
            <person name="Ye F."/>
            <person name="Su P."/>
            <person name="Kiefer A.F."/>
            <person name="Nichols A."/>
            <person name="Cepeda A.J."/>
            <person name="Yan W."/>
            <person name="Fan B."/>
            <person name="Jiang Y."/>
            <person name="Adhikari A."/>
            <person name="Zheng C.-J."/>
            <person name="Schuster L."/>
            <person name="Cowan T.M."/>
            <person name="Smanski M.J."/>
            <person name="Chevrette M.G."/>
            <person name="De Carvalho L.P.S."/>
            <person name="Shen B."/>
        </authorList>
    </citation>
    <scope>NUCLEOTIDE SEQUENCE [LARGE SCALE GENOMIC DNA]</scope>
    <source>
        <strain evidence="4 5">NPDC033039</strain>
    </source>
</reference>
<feature type="compositionally biased region" description="Low complexity" evidence="3">
    <location>
        <begin position="209"/>
        <end position="232"/>
    </location>
</feature>
<dbReference type="Pfam" id="PF00436">
    <property type="entry name" value="SSB"/>
    <property type="match status" value="1"/>
</dbReference>
<dbReference type="GO" id="GO:0003677">
    <property type="term" value="F:DNA binding"/>
    <property type="evidence" value="ECO:0007669"/>
    <property type="project" value="UniProtKB-KW"/>
</dbReference>
<dbReference type="PROSITE" id="PS50935">
    <property type="entry name" value="SSB"/>
    <property type="match status" value="1"/>
</dbReference>
<dbReference type="InterPro" id="IPR012340">
    <property type="entry name" value="NA-bd_OB-fold"/>
</dbReference>
<dbReference type="InterPro" id="IPR011344">
    <property type="entry name" value="ssDNA-bd"/>
</dbReference>
<keyword evidence="5" id="KW-1185">Reference proteome</keyword>
<comment type="subunit">
    <text evidence="2">Homotetramer.</text>
</comment>
<comment type="caution">
    <text evidence="2">Lacks conserved residue(s) required for the propagation of feature annotation.</text>
</comment>
<evidence type="ECO:0000256" key="1">
    <source>
        <dbReference type="ARBA" id="ARBA00023125"/>
    </source>
</evidence>
<dbReference type="SUPFAM" id="SSF50249">
    <property type="entry name" value="Nucleic acid-binding proteins"/>
    <property type="match status" value="1"/>
</dbReference>
<keyword evidence="1 2" id="KW-0238">DNA-binding</keyword>
<evidence type="ECO:0000313" key="5">
    <source>
        <dbReference type="Proteomes" id="UP001550853"/>
    </source>
</evidence>
<dbReference type="Proteomes" id="UP001550853">
    <property type="component" value="Unassembled WGS sequence"/>
</dbReference>
<dbReference type="Gene3D" id="2.40.50.140">
    <property type="entry name" value="Nucleic acid-binding proteins"/>
    <property type="match status" value="1"/>
</dbReference>
<organism evidence="4 5">
    <name type="scientific">Streptomyces catenulae</name>
    <dbReference type="NCBI Taxonomy" id="66875"/>
    <lineage>
        <taxon>Bacteria</taxon>
        <taxon>Bacillati</taxon>
        <taxon>Actinomycetota</taxon>
        <taxon>Actinomycetes</taxon>
        <taxon>Kitasatosporales</taxon>
        <taxon>Streptomycetaceae</taxon>
        <taxon>Streptomyces</taxon>
    </lineage>
</organism>
<comment type="caution">
    <text evidence="4">The sequence shown here is derived from an EMBL/GenBank/DDBJ whole genome shotgun (WGS) entry which is preliminary data.</text>
</comment>
<evidence type="ECO:0000256" key="3">
    <source>
        <dbReference type="SAM" id="MobiDB-lite"/>
    </source>
</evidence>
<feature type="region of interest" description="Disordered" evidence="3">
    <location>
        <begin position="119"/>
        <end position="232"/>
    </location>
</feature>